<name>A0A3P6TKQ6_DIBLA</name>
<keyword evidence="1" id="KW-1133">Transmembrane helix</keyword>
<dbReference type="Proteomes" id="UP000281553">
    <property type="component" value="Unassembled WGS sequence"/>
</dbReference>
<sequence>MRAKLQIPNLYNTTRTNLLLLSSSSEEETPVCDRNPPVHKGLDPTIFFSATEEHQQAPFRKYIPPPAKCIRELTVYNRHMPYYINLILILDLSHCRSKLASRLDTLLHRQQSNKVIWLHKKNRTRESGVSSSFSPASVIKDDHEEQTFRIKSIRLPSPTFIRRFSSQVCLLASTEDQSTNTVIIFIPSSTLTDEQLNLLRDTCGQRSLEVSLFKPWFLFIFNFTGGFLAAFMVPTSVFAAERSGVRRTSSPLGNLGPGCVCEVSDLQALPQAGDDGLAATILEHVTSVREVVGPVSVIDFFC</sequence>
<gene>
    <name evidence="2" type="ORF">DILT_LOCUS4264</name>
</gene>
<dbReference type="AlphaFoldDB" id="A0A3P6TKQ6"/>
<keyword evidence="1" id="KW-0472">Membrane</keyword>
<keyword evidence="1" id="KW-0812">Transmembrane</keyword>
<evidence type="ECO:0000313" key="2">
    <source>
        <dbReference type="EMBL" id="VDK88722.1"/>
    </source>
</evidence>
<organism evidence="2 3">
    <name type="scientific">Dibothriocephalus latus</name>
    <name type="common">Fish tapeworm</name>
    <name type="synonym">Diphyllobothrium latum</name>
    <dbReference type="NCBI Taxonomy" id="60516"/>
    <lineage>
        <taxon>Eukaryota</taxon>
        <taxon>Metazoa</taxon>
        <taxon>Spiralia</taxon>
        <taxon>Lophotrochozoa</taxon>
        <taxon>Platyhelminthes</taxon>
        <taxon>Cestoda</taxon>
        <taxon>Eucestoda</taxon>
        <taxon>Diphyllobothriidea</taxon>
        <taxon>Diphyllobothriidae</taxon>
        <taxon>Dibothriocephalus</taxon>
    </lineage>
</organism>
<dbReference type="EMBL" id="UYRU01045145">
    <property type="protein sequence ID" value="VDK88722.1"/>
    <property type="molecule type" value="Genomic_DNA"/>
</dbReference>
<evidence type="ECO:0000256" key="1">
    <source>
        <dbReference type="SAM" id="Phobius"/>
    </source>
</evidence>
<reference evidence="2 3" key="1">
    <citation type="submission" date="2018-11" db="EMBL/GenBank/DDBJ databases">
        <authorList>
            <consortium name="Pathogen Informatics"/>
        </authorList>
    </citation>
    <scope>NUCLEOTIDE SEQUENCE [LARGE SCALE GENOMIC DNA]</scope>
</reference>
<feature type="transmembrane region" description="Helical" evidence="1">
    <location>
        <begin position="216"/>
        <end position="240"/>
    </location>
</feature>
<accession>A0A3P6TKQ6</accession>
<evidence type="ECO:0000313" key="3">
    <source>
        <dbReference type="Proteomes" id="UP000281553"/>
    </source>
</evidence>
<proteinExistence type="predicted"/>
<dbReference type="OrthoDB" id="10511938at2759"/>
<protein>
    <submittedName>
        <fullName evidence="2">Uncharacterized protein</fullName>
    </submittedName>
</protein>
<keyword evidence="3" id="KW-1185">Reference proteome</keyword>